<dbReference type="SMART" id="SM00345">
    <property type="entry name" value="HTH_GNTR"/>
    <property type="match status" value="1"/>
</dbReference>
<dbReference type="SUPFAM" id="SSF46785">
    <property type="entry name" value="Winged helix' DNA-binding domain"/>
    <property type="match status" value="1"/>
</dbReference>
<accession>U7V874</accession>
<organism evidence="5 6">
    <name type="scientific">Cetobacterium somerae ATCC BAA-474</name>
    <dbReference type="NCBI Taxonomy" id="1319815"/>
    <lineage>
        <taxon>Bacteria</taxon>
        <taxon>Fusobacteriati</taxon>
        <taxon>Fusobacteriota</taxon>
        <taxon>Fusobacteriia</taxon>
        <taxon>Fusobacteriales</taxon>
        <taxon>Fusobacteriaceae</taxon>
        <taxon>Cetobacterium</taxon>
    </lineage>
</organism>
<evidence type="ECO:0000256" key="3">
    <source>
        <dbReference type="ARBA" id="ARBA00023163"/>
    </source>
</evidence>
<dbReference type="GO" id="GO:0003700">
    <property type="term" value="F:DNA-binding transcription factor activity"/>
    <property type="evidence" value="ECO:0007669"/>
    <property type="project" value="InterPro"/>
</dbReference>
<dbReference type="EMBL" id="AXZF01000123">
    <property type="protein sequence ID" value="ERT66998.1"/>
    <property type="molecule type" value="Genomic_DNA"/>
</dbReference>
<gene>
    <name evidence="5" type="ORF">HMPREF0202_02464</name>
</gene>
<reference evidence="5 6" key="1">
    <citation type="submission" date="2013-08" db="EMBL/GenBank/DDBJ databases">
        <authorList>
            <person name="Weinstock G."/>
            <person name="Sodergren E."/>
            <person name="Wylie T."/>
            <person name="Fulton L."/>
            <person name="Fulton R."/>
            <person name="Fronick C."/>
            <person name="O'Laughlin M."/>
            <person name="Godfrey J."/>
            <person name="Miner T."/>
            <person name="Herter B."/>
            <person name="Appelbaum E."/>
            <person name="Cordes M."/>
            <person name="Lek S."/>
            <person name="Wollam A."/>
            <person name="Pepin K.H."/>
            <person name="Palsikar V.B."/>
            <person name="Mitreva M."/>
            <person name="Wilson R.K."/>
        </authorList>
    </citation>
    <scope>NUCLEOTIDE SEQUENCE [LARGE SCALE GENOMIC DNA]</scope>
    <source>
        <strain evidence="5 6">ATCC BAA-474</strain>
    </source>
</reference>
<sequence>MSVKNTTENIFEELKEKIMNLEYKPGQIITEQEIGKTYGVSRTPSRDILGKLNSMGLVESEPFKSSYVSLLDMDVIKQSIYMRVVLEKQIIKDAIEMTNDKFIAEMEYNLKLQELLLKREFETKEFYELDCQLHKLWYELTKNMFIWEQLEKAQIHYKRFKMLDILEVKNFKAIYEDHKELVDAIKEKDIVKVEKLITEHLYSGIKRLQSLIQGEFESYFNKK</sequence>
<dbReference type="PANTHER" id="PTHR43537:SF24">
    <property type="entry name" value="GLUCONATE OPERON TRANSCRIPTIONAL REPRESSOR"/>
    <property type="match status" value="1"/>
</dbReference>
<dbReference type="SMART" id="SM00895">
    <property type="entry name" value="FCD"/>
    <property type="match status" value="1"/>
</dbReference>
<dbReference type="AlphaFoldDB" id="U7V874"/>
<keyword evidence="2" id="KW-0238">DNA-binding</keyword>
<evidence type="ECO:0000259" key="4">
    <source>
        <dbReference type="PROSITE" id="PS50949"/>
    </source>
</evidence>
<keyword evidence="3" id="KW-0804">Transcription</keyword>
<dbReference type="Pfam" id="PF07729">
    <property type="entry name" value="FCD"/>
    <property type="match status" value="1"/>
</dbReference>
<dbReference type="InterPro" id="IPR036390">
    <property type="entry name" value="WH_DNA-bd_sf"/>
</dbReference>
<dbReference type="Gene3D" id="1.20.120.530">
    <property type="entry name" value="GntR ligand-binding domain-like"/>
    <property type="match status" value="1"/>
</dbReference>
<dbReference type="GO" id="GO:0003677">
    <property type="term" value="F:DNA binding"/>
    <property type="evidence" value="ECO:0007669"/>
    <property type="project" value="UniProtKB-KW"/>
</dbReference>
<evidence type="ECO:0000256" key="1">
    <source>
        <dbReference type="ARBA" id="ARBA00023015"/>
    </source>
</evidence>
<protein>
    <submittedName>
        <fullName evidence="5">Transcriptional regulator, GntR family</fullName>
    </submittedName>
</protein>
<keyword evidence="6" id="KW-1185">Reference proteome</keyword>
<keyword evidence="1" id="KW-0805">Transcription regulation</keyword>
<dbReference type="PROSITE" id="PS50949">
    <property type="entry name" value="HTH_GNTR"/>
    <property type="match status" value="1"/>
</dbReference>
<dbReference type="STRING" id="1319815.HMPREF0202_02464"/>
<dbReference type="HOGENOM" id="CLU_017584_5_2_0"/>
<evidence type="ECO:0000313" key="5">
    <source>
        <dbReference type="EMBL" id="ERT66998.1"/>
    </source>
</evidence>
<dbReference type="SUPFAM" id="SSF48008">
    <property type="entry name" value="GntR ligand-binding domain-like"/>
    <property type="match status" value="1"/>
</dbReference>
<dbReference type="InterPro" id="IPR000524">
    <property type="entry name" value="Tscrpt_reg_HTH_GntR"/>
</dbReference>
<evidence type="ECO:0000313" key="6">
    <source>
        <dbReference type="Proteomes" id="UP000017081"/>
    </source>
</evidence>
<dbReference type="InterPro" id="IPR011711">
    <property type="entry name" value="GntR_C"/>
</dbReference>
<comment type="caution">
    <text evidence="5">The sequence shown here is derived from an EMBL/GenBank/DDBJ whole genome shotgun (WGS) entry which is preliminary data.</text>
</comment>
<dbReference type="Gene3D" id="1.10.10.10">
    <property type="entry name" value="Winged helix-like DNA-binding domain superfamily/Winged helix DNA-binding domain"/>
    <property type="match status" value="1"/>
</dbReference>
<dbReference type="PANTHER" id="PTHR43537">
    <property type="entry name" value="TRANSCRIPTIONAL REGULATOR, GNTR FAMILY"/>
    <property type="match status" value="1"/>
</dbReference>
<dbReference type="eggNOG" id="COG1802">
    <property type="taxonomic scope" value="Bacteria"/>
</dbReference>
<evidence type="ECO:0000256" key="2">
    <source>
        <dbReference type="ARBA" id="ARBA00023125"/>
    </source>
</evidence>
<dbReference type="RefSeq" id="WP_023051994.1">
    <property type="nucleotide sequence ID" value="NZ_CP173065.2"/>
</dbReference>
<dbReference type="Pfam" id="PF00392">
    <property type="entry name" value="GntR"/>
    <property type="match status" value="1"/>
</dbReference>
<proteinExistence type="predicted"/>
<dbReference type="InterPro" id="IPR008920">
    <property type="entry name" value="TF_FadR/GntR_C"/>
</dbReference>
<name>U7V874_9FUSO</name>
<dbReference type="InterPro" id="IPR036388">
    <property type="entry name" value="WH-like_DNA-bd_sf"/>
</dbReference>
<feature type="domain" description="HTH gntR-type" evidence="4">
    <location>
        <begin position="4"/>
        <end position="71"/>
    </location>
</feature>
<dbReference type="Proteomes" id="UP000017081">
    <property type="component" value="Unassembled WGS sequence"/>
</dbReference>